<organism evidence="8 9">
    <name type="scientific">Phreatobacter cathodiphilus</name>
    <dbReference type="NCBI Taxonomy" id="1868589"/>
    <lineage>
        <taxon>Bacteria</taxon>
        <taxon>Pseudomonadati</taxon>
        <taxon>Pseudomonadota</taxon>
        <taxon>Alphaproteobacteria</taxon>
        <taxon>Hyphomicrobiales</taxon>
        <taxon>Phreatobacteraceae</taxon>
        <taxon>Phreatobacter</taxon>
    </lineage>
</organism>
<gene>
    <name evidence="8" type="primary">rfbC</name>
    <name evidence="8" type="ORF">C6569_10915</name>
</gene>
<keyword evidence="9" id="KW-1185">Reference proteome</keyword>
<dbReference type="CDD" id="cd00438">
    <property type="entry name" value="cupin_RmlC"/>
    <property type="match status" value="1"/>
</dbReference>
<dbReference type="OrthoDB" id="9800680at2"/>
<dbReference type="Proteomes" id="UP000237889">
    <property type="component" value="Chromosome"/>
</dbReference>
<dbReference type="Gene3D" id="2.60.120.10">
    <property type="entry name" value="Jelly Rolls"/>
    <property type="match status" value="1"/>
</dbReference>
<feature type="site" description="Participates in a stacking interaction with the thymidine ring of dTDP-4-oxo-6-deoxyglucose" evidence="6">
    <location>
        <position position="138"/>
    </location>
</feature>
<dbReference type="PANTHER" id="PTHR21047:SF2">
    <property type="entry name" value="THYMIDINE DIPHOSPHO-4-KETO-RHAMNOSE 3,5-EPIMERASE"/>
    <property type="match status" value="1"/>
</dbReference>
<dbReference type="GO" id="GO:0005829">
    <property type="term" value="C:cytosol"/>
    <property type="evidence" value="ECO:0007669"/>
    <property type="project" value="TreeGrafter"/>
</dbReference>
<evidence type="ECO:0000256" key="4">
    <source>
        <dbReference type="ARBA" id="ARBA00019595"/>
    </source>
</evidence>
<feature type="active site" description="Proton donor" evidence="5">
    <location>
        <position position="132"/>
    </location>
</feature>
<dbReference type="GO" id="GO:0008830">
    <property type="term" value="F:dTDP-4-dehydrorhamnose 3,5-epimerase activity"/>
    <property type="evidence" value="ECO:0007669"/>
    <property type="project" value="UniProtKB-UniRule"/>
</dbReference>
<evidence type="ECO:0000256" key="2">
    <source>
        <dbReference type="ARBA" id="ARBA00001997"/>
    </source>
</evidence>
<comment type="function">
    <text evidence="2 7">Catalyzes the epimerization of the C3' and C5'positions of dTDP-6-deoxy-D-xylo-4-hexulose, forming dTDP-6-deoxy-L-lyxo-4-hexulose.</text>
</comment>
<dbReference type="AlphaFoldDB" id="A0A2S0NBJ9"/>
<proteinExistence type="inferred from homology"/>
<comment type="similarity">
    <text evidence="7">Belongs to the dTDP-4-dehydrorhamnose 3,5-epimerase family.</text>
</comment>
<evidence type="ECO:0000313" key="9">
    <source>
        <dbReference type="Proteomes" id="UP000237889"/>
    </source>
</evidence>
<dbReference type="GO" id="GO:0019305">
    <property type="term" value="P:dTDP-rhamnose biosynthetic process"/>
    <property type="evidence" value="ECO:0007669"/>
    <property type="project" value="UniProtKB-UniRule"/>
</dbReference>
<evidence type="ECO:0000256" key="3">
    <source>
        <dbReference type="ARBA" id="ARBA00012098"/>
    </source>
</evidence>
<reference evidence="8 9" key="1">
    <citation type="submission" date="2018-03" db="EMBL/GenBank/DDBJ databases">
        <title>Genome sequencing of Phreatobacter sp.</title>
        <authorList>
            <person name="Kim S.-J."/>
            <person name="Heo J."/>
            <person name="Kwon S.-W."/>
        </authorList>
    </citation>
    <scope>NUCLEOTIDE SEQUENCE [LARGE SCALE GENOMIC DNA]</scope>
    <source>
        <strain evidence="8 9">S-12</strain>
    </source>
</reference>
<dbReference type="PANTHER" id="PTHR21047">
    <property type="entry name" value="DTDP-6-DEOXY-D-GLUCOSE-3,5 EPIMERASE"/>
    <property type="match status" value="1"/>
</dbReference>
<feature type="active site" description="Proton acceptor" evidence="5">
    <location>
        <position position="62"/>
    </location>
</feature>
<keyword evidence="7" id="KW-0413">Isomerase</keyword>
<dbReference type="RefSeq" id="WP_106748875.1">
    <property type="nucleotide sequence ID" value="NZ_CP027668.1"/>
</dbReference>
<dbReference type="EC" id="5.1.3.13" evidence="3 7"/>
<dbReference type="GO" id="GO:0000271">
    <property type="term" value="P:polysaccharide biosynthetic process"/>
    <property type="evidence" value="ECO:0007669"/>
    <property type="project" value="TreeGrafter"/>
</dbReference>
<dbReference type="InterPro" id="IPR000888">
    <property type="entry name" value="RmlC-like"/>
</dbReference>
<dbReference type="NCBIfam" id="TIGR01221">
    <property type="entry name" value="rmlC"/>
    <property type="match status" value="1"/>
</dbReference>
<dbReference type="UniPathway" id="UPA00124"/>
<evidence type="ECO:0000313" key="8">
    <source>
        <dbReference type="EMBL" id="AVO45534.1"/>
    </source>
</evidence>
<evidence type="ECO:0000256" key="7">
    <source>
        <dbReference type="RuleBase" id="RU364069"/>
    </source>
</evidence>
<protein>
    <recommendedName>
        <fullName evidence="4 7">dTDP-4-dehydrorhamnose 3,5-epimerase</fullName>
        <ecNumber evidence="3 7">5.1.3.13</ecNumber>
    </recommendedName>
    <alternativeName>
        <fullName evidence="7">Thymidine diphospho-4-keto-rhamnose 3,5-epimerase</fullName>
    </alternativeName>
</protein>
<comment type="catalytic activity">
    <reaction evidence="1 7">
        <text>dTDP-4-dehydro-6-deoxy-alpha-D-glucose = dTDP-4-dehydro-beta-L-rhamnose</text>
        <dbReference type="Rhea" id="RHEA:16969"/>
        <dbReference type="ChEBI" id="CHEBI:57649"/>
        <dbReference type="ChEBI" id="CHEBI:62830"/>
        <dbReference type="EC" id="5.1.3.13"/>
    </reaction>
</comment>
<sequence>MNISTLPIAGLLLIEPTRIGDARGFFSETFRQDRFEAAAGPVTFVQDNQSLSAARGTIRGLHYQKAPRAQGKLIRVVRGAILDVAVDIRRGSPTFGQHVAVELSAENWRQLWVPAGFLHGFCTLVENTEVIYKVTDYYSRDHDAGVRWNDPGIGVNWPVGEAEAHLSDKDKTAPLLRDIEPMD</sequence>
<evidence type="ECO:0000256" key="1">
    <source>
        <dbReference type="ARBA" id="ARBA00001298"/>
    </source>
</evidence>
<dbReference type="InterPro" id="IPR014710">
    <property type="entry name" value="RmlC-like_jellyroll"/>
</dbReference>
<name>A0A2S0NBJ9_9HYPH</name>
<dbReference type="EMBL" id="CP027668">
    <property type="protein sequence ID" value="AVO45534.1"/>
    <property type="molecule type" value="Genomic_DNA"/>
</dbReference>
<dbReference type="Pfam" id="PF00908">
    <property type="entry name" value="dTDP_sugar_isom"/>
    <property type="match status" value="1"/>
</dbReference>
<dbReference type="SUPFAM" id="SSF51182">
    <property type="entry name" value="RmlC-like cupins"/>
    <property type="match status" value="1"/>
</dbReference>
<comment type="pathway">
    <text evidence="7">Carbohydrate biosynthesis; dTDP-L-rhamnose biosynthesis.</text>
</comment>
<dbReference type="InterPro" id="IPR011051">
    <property type="entry name" value="RmlC_Cupin_sf"/>
</dbReference>
<evidence type="ECO:0000256" key="5">
    <source>
        <dbReference type="PIRSR" id="PIRSR600888-1"/>
    </source>
</evidence>
<comment type="subunit">
    <text evidence="7">Homodimer.</text>
</comment>
<accession>A0A2S0NBJ9</accession>
<dbReference type="KEGG" id="phr:C6569_10915"/>
<evidence type="ECO:0000256" key="6">
    <source>
        <dbReference type="PIRSR" id="PIRSR600888-3"/>
    </source>
</evidence>